<dbReference type="RefSeq" id="WP_210154284.1">
    <property type="nucleotide sequence ID" value="NZ_JAFCNB010000002.1"/>
</dbReference>
<comment type="caution">
    <text evidence="4">The sequence shown here is derived from an EMBL/GenBank/DDBJ whole genome shotgun (WGS) entry which is preliminary data.</text>
</comment>
<dbReference type="AlphaFoldDB" id="A0A940WCG0"/>
<accession>A0A940WCG0</accession>
<dbReference type="InterPro" id="IPR006162">
    <property type="entry name" value="Ppantetheine_attach_site"/>
</dbReference>
<proteinExistence type="predicted"/>
<evidence type="ECO:0000259" key="3">
    <source>
        <dbReference type="PROSITE" id="PS50075"/>
    </source>
</evidence>
<name>A0A940WCG0_9ACTN</name>
<feature type="domain" description="Carrier" evidence="3">
    <location>
        <begin position="1"/>
        <end position="80"/>
    </location>
</feature>
<sequence length="82" mass="9070">MRLSLDELKQIMRRVAGDDDTIDLADGFETRTFEDLGYDSLALMEIAHHVERACGRALPDAELEDVSTPRDLLEVVGAPGRA</sequence>
<evidence type="ECO:0000313" key="5">
    <source>
        <dbReference type="Proteomes" id="UP000674234"/>
    </source>
</evidence>
<dbReference type="Gene3D" id="1.10.1200.10">
    <property type="entry name" value="ACP-like"/>
    <property type="match status" value="1"/>
</dbReference>
<keyword evidence="1" id="KW-0596">Phosphopantetheine</keyword>
<dbReference type="PROSITE" id="PS50075">
    <property type="entry name" value="CARRIER"/>
    <property type="match status" value="1"/>
</dbReference>
<keyword evidence="5" id="KW-1185">Reference proteome</keyword>
<keyword evidence="2" id="KW-0597">Phosphoprotein</keyword>
<reference evidence="4" key="1">
    <citation type="submission" date="2021-02" db="EMBL/GenBank/DDBJ databases">
        <title>Draft genome sequence of Microbispora sp. RL4-1S isolated from rice leaves in Thailand.</title>
        <authorList>
            <person name="Muangham S."/>
            <person name="Duangmal K."/>
        </authorList>
    </citation>
    <scope>NUCLEOTIDE SEQUENCE</scope>
    <source>
        <strain evidence="4">RL4-1S</strain>
    </source>
</reference>
<dbReference type="EMBL" id="JAFCNB010000002">
    <property type="protein sequence ID" value="MBP2702964.1"/>
    <property type="molecule type" value="Genomic_DNA"/>
</dbReference>
<protein>
    <submittedName>
        <fullName evidence="4">Acyl carrier protein</fullName>
    </submittedName>
</protein>
<organism evidence="4 5">
    <name type="scientific">Microbispora oryzae</name>
    <dbReference type="NCBI Taxonomy" id="2806554"/>
    <lineage>
        <taxon>Bacteria</taxon>
        <taxon>Bacillati</taxon>
        <taxon>Actinomycetota</taxon>
        <taxon>Actinomycetes</taxon>
        <taxon>Streptosporangiales</taxon>
        <taxon>Streptosporangiaceae</taxon>
        <taxon>Microbispora</taxon>
    </lineage>
</organism>
<gene>
    <name evidence="4" type="ORF">JOL79_04000</name>
</gene>
<dbReference type="PROSITE" id="PS00012">
    <property type="entry name" value="PHOSPHOPANTETHEINE"/>
    <property type="match status" value="1"/>
</dbReference>
<dbReference type="Pfam" id="PF00550">
    <property type="entry name" value="PP-binding"/>
    <property type="match status" value="1"/>
</dbReference>
<dbReference type="InterPro" id="IPR009081">
    <property type="entry name" value="PP-bd_ACP"/>
</dbReference>
<dbReference type="SUPFAM" id="SSF47336">
    <property type="entry name" value="ACP-like"/>
    <property type="match status" value="1"/>
</dbReference>
<evidence type="ECO:0000256" key="2">
    <source>
        <dbReference type="ARBA" id="ARBA00022553"/>
    </source>
</evidence>
<evidence type="ECO:0000256" key="1">
    <source>
        <dbReference type="ARBA" id="ARBA00022450"/>
    </source>
</evidence>
<dbReference type="InterPro" id="IPR036736">
    <property type="entry name" value="ACP-like_sf"/>
</dbReference>
<dbReference type="Proteomes" id="UP000674234">
    <property type="component" value="Unassembled WGS sequence"/>
</dbReference>
<evidence type="ECO:0000313" key="4">
    <source>
        <dbReference type="EMBL" id="MBP2702964.1"/>
    </source>
</evidence>